<accession>A0A132A1S2</accession>
<dbReference type="Proteomes" id="UP000616769">
    <property type="component" value="Unassembled WGS sequence"/>
</dbReference>
<evidence type="ECO:0000313" key="1">
    <source>
        <dbReference type="EMBL" id="KPM04525.1"/>
    </source>
</evidence>
<dbReference type="VEuPathDB" id="VectorBase:SSCA004717"/>
<reference evidence="1 2" key="1">
    <citation type="journal article" date="2015" name="Parasit. Vectors">
        <title>Draft genome of the scabies mite.</title>
        <authorList>
            <person name="Rider S.D.Jr."/>
            <person name="Morgan M.S."/>
            <person name="Arlian L.G."/>
        </authorList>
    </citation>
    <scope>NUCLEOTIDE SEQUENCE [LARGE SCALE GENOMIC DNA]</scope>
    <source>
        <strain evidence="1">Arlian Lab</strain>
    </source>
</reference>
<name>A0A132A1S2_SARSC</name>
<protein>
    <submittedName>
        <fullName evidence="1">Uncharacterized protein</fullName>
    </submittedName>
</protein>
<sequence length="40" mass="4491">MIGPLLVADCLSLKSMKKMIPLMLRQMLLLLLLLSLSSMM</sequence>
<dbReference type="AlphaFoldDB" id="A0A132A1S2"/>
<gene>
    <name evidence="1" type="ORF">QR98_0029750</name>
</gene>
<organism evidence="1 2">
    <name type="scientific">Sarcoptes scabiei</name>
    <name type="common">Itch mite</name>
    <name type="synonym">Acarus scabiei</name>
    <dbReference type="NCBI Taxonomy" id="52283"/>
    <lineage>
        <taxon>Eukaryota</taxon>
        <taxon>Metazoa</taxon>
        <taxon>Ecdysozoa</taxon>
        <taxon>Arthropoda</taxon>
        <taxon>Chelicerata</taxon>
        <taxon>Arachnida</taxon>
        <taxon>Acari</taxon>
        <taxon>Acariformes</taxon>
        <taxon>Sarcoptiformes</taxon>
        <taxon>Astigmata</taxon>
        <taxon>Psoroptidia</taxon>
        <taxon>Sarcoptoidea</taxon>
        <taxon>Sarcoptidae</taxon>
        <taxon>Sarcoptinae</taxon>
        <taxon>Sarcoptes</taxon>
    </lineage>
</organism>
<comment type="caution">
    <text evidence="1">The sequence shown here is derived from an EMBL/GenBank/DDBJ whole genome shotgun (WGS) entry which is preliminary data.</text>
</comment>
<proteinExistence type="predicted"/>
<dbReference type="EMBL" id="JXLN01009184">
    <property type="protein sequence ID" value="KPM04525.1"/>
    <property type="molecule type" value="Genomic_DNA"/>
</dbReference>
<evidence type="ECO:0000313" key="2">
    <source>
        <dbReference type="Proteomes" id="UP000616769"/>
    </source>
</evidence>